<keyword evidence="5" id="KW-1185">Reference proteome</keyword>
<gene>
    <name evidence="4" type="ORF">HHK36_007949</name>
</gene>
<proteinExistence type="predicted"/>
<dbReference type="AlphaFoldDB" id="A0A835DJK2"/>
<organism evidence="4 5">
    <name type="scientific">Tetracentron sinense</name>
    <name type="common">Spur-leaf</name>
    <dbReference type="NCBI Taxonomy" id="13715"/>
    <lineage>
        <taxon>Eukaryota</taxon>
        <taxon>Viridiplantae</taxon>
        <taxon>Streptophyta</taxon>
        <taxon>Embryophyta</taxon>
        <taxon>Tracheophyta</taxon>
        <taxon>Spermatophyta</taxon>
        <taxon>Magnoliopsida</taxon>
        <taxon>Trochodendrales</taxon>
        <taxon>Trochodendraceae</taxon>
        <taxon>Tetracentron</taxon>
    </lineage>
</organism>
<dbReference type="Gene3D" id="3.30.900.10">
    <property type="entry name" value="HORMA domain"/>
    <property type="match status" value="1"/>
</dbReference>
<dbReference type="EMBL" id="JABCRI010000005">
    <property type="protein sequence ID" value="KAF8405871.1"/>
    <property type="molecule type" value="Genomic_DNA"/>
</dbReference>
<feature type="compositionally biased region" description="Polar residues" evidence="2">
    <location>
        <begin position="363"/>
        <end position="375"/>
    </location>
</feature>
<dbReference type="InterPro" id="IPR018731">
    <property type="entry name" value="Atg13_N"/>
</dbReference>
<dbReference type="Pfam" id="PF10033">
    <property type="entry name" value="ATG13"/>
    <property type="match status" value="1"/>
</dbReference>
<dbReference type="GO" id="GO:0005829">
    <property type="term" value="C:cytosol"/>
    <property type="evidence" value="ECO:0007669"/>
    <property type="project" value="TreeGrafter"/>
</dbReference>
<feature type="domain" description="Autophagy-related protein 13 N-terminal" evidence="3">
    <location>
        <begin position="19"/>
        <end position="260"/>
    </location>
</feature>
<dbReference type="GO" id="GO:0000407">
    <property type="term" value="C:phagophore assembly site"/>
    <property type="evidence" value="ECO:0007669"/>
    <property type="project" value="TreeGrafter"/>
</dbReference>
<dbReference type="GO" id="GO:0000423">
    <property type="term" value="P:mitophagy"/>
    <property type="evidence" value="ECO:0007669"/>
    <property type="project" value="TreeGrafter"/>
</dbReference>
<name>A0A835DJK2_TETSI</name>
<feature type="compositionally biased region" description="Polar residues" evidence="2">
    <location>
        <begin position="38"/>
        <end position="49"/>
    </location>
</feature>
<dbReference type="GO" id="GO:0034497">
    <property type="term" value="P:protein localization to phagophore assembly site"/>
    <property type="evidence" value="ECO:0007669"/>
    <property type="project" value="TreeGrafter"/>
</dbReference>
<dbReference type="PANTHER" id="PTHR13430:SF15">
    <property type="entry name" value="AUTOPHAGY-RELATED PROTEIN 13B"/>
    <property type="match status" value="1"/>
</dbReference>
<evidence type="ECO:0000256" key="2">
    <source>
        <dbReference type="SAM" id="MobiDB-lite"/>
    </source>
</evidence>
<feature type="region of interest" description="Disordered" evidence="2">
    <location>
        <begin position="38"/>
        <end position="63"/>
    </location>
</feature>
<dbReference type="GO" id="GO:1990316">
    <property type="term" value="C:Atg1/ULK1 kinase complex"/>
    <property type="evidence" value="ECO:0007669"/>
    <property type="project" value="InterPro"/>
</dbReference>
<dbReference type="GO" id="GO:0034727">
    <property type="term" value="P:piecemeal microautophagy of the nucleus"/>
    <property type="evidence" value="ECO:0007669"/>
    <property type="project" value="TreeGrafter"/>
</dbReference>
<comment type="caution">
    <text evidence="4">The sequence shown here is derived from an EMBL/GenBank/DDBJ whole genome shotgun (WGS) entry which is preliminary data.</text>
</comment>
<evidence type="ECO:0000256" key="1">
    <source>
        <dbReference type="ARBA" id="ARBA00023006"/>
    </source>
</evidence>
<feature type="region of interest" description="Disordered" evidence="2">
    <location>
        <begin position="292"/>
        <end position="312"/>
    </location>
</feature>
<dbReference type="OMA" id="ETWNNNI"/>
<evidence type="ECO:0000313" key="5">
    <source>
        <dbReference type="Proteomes" id="UP000655225"/>
    </source>
</evidence>
<sequence>MASSHSNSHSEPAKIEQIITEFFSKSLHIILESRSPCASSRNFSGEQTFSSPSSTSSSSSSIRPRDKWFNLALRDCSAALENIDLWRQSNLEPMVVDVILIQRPLDCDPLRCSPRSGLVKNLSVKELSSNFWNSGQEEYLSEEKSEKIIERWVIQYESQKSRDFGSVGKRSGGISSNSLYKKSIILLRSLYLTVRLLPAYKLFKDLNSSGQIHTFTLAHKVSSFVEPFTRREEAEMQQYGFTPVDASCGRLCLSVLYRPTLSGMSLEPSTPMSPQFISDYVGSPMTDPLKRFPSLPQAGFVSHDSPSSTPFARRHSWGNDLYRGSLPSLSPSPSPTYSDYRFSNPSSRGLPPMSLPRHPPETPSASNVSLTHKTNTSFDGYLPSPTFCPSPSPSPPTNIPGSHLSKTLFRTESAPVSIPAARLVSSPGLSFNHILPPSPFSKGTRPSCSPQEDNSRALMRLGDVQTGGTPQKFSLGKDEVGNFSAAKLSSNSSLQISYSRSSSRLSLREELDDEIDCPFAMDDDDIRDTHTRTRGFTTTLLNAPSAD</sequence>
<keyword evidence="1" id="KW-0072">Autophagy</keyword>
<dbReference type="InterPro" id="IPR036570">
    <property type="entry name" value="HORMA_dom_sf"/>
</dbReference>
<evidence type="ECO:0000259" key="3">
    <source>
        <dbReference type="Pfam" id="PF10033"/>
    </source>
</evidence>
<feature type="region of interest" description="Disordered" evidence="2">
    <location>
        <begin position="328"/>
        <end position="375"/>
    </location>
</feature>
<dbReference type="PANTHER" id="PTHR13430">
    <property type="match status" value="1"/>
</dbReference>
<accession>A0A835DJK2</accession>
<dbReference type="InterPro" id="IPR040182">
    <property type="entry name" value="ATG13"/>
</dbReference>
<protein>
    <recommendedName>
        <fullName evidence="3">Autophagy-related protein 13 N-terminal domain-containing protein</fullName>
    </recommendedName>
</protein>
<feature type="compositionally biased region" description="Low complexity" evidence="2">
    <location>
        <begin position="50"/>
        <end position="61"/>
    </location>
</feature>
<evidence type="ECO:0000313" key="4">
    <source>
        <dbReference type="EMBL" id="KAF8405871.1"/>
    </source>
</evidence>
<dbReference type="Proteomes" id="UP000655225">
    <property type="component" value="Unassembled WGS sequence"/>
</dbReference>
<dbReference type="OrthoDB" id="70161at2759"/>
<reference evidence="4 5" key="1">
    <citation type="submission" date="2020-04" db="EMBL/GenBank/DDBJ databases">
        <title>Plant Genome Project.</title>
        <authorList>
            <person name="Zhang R.-G."/>
        </authorList>
    </citation>
    <scope>NUCLEOTIDE SEQUENCE [LARGE SCALE GENOMIC DNA]</scope>
    <source>
        <strain evidence="4">YNK0</strain>
        <tissue evidence="4">Leaf</tissue>
    </source>
</reference>